<comment type="caution">
    <text evidence="2">The sequence shown here is derived from an EMBL/GenBank/DDBJ whole genome shotgun (WGS) entry which is preliminary data.</text>
</comment>
<dbReference type="OrthoDB" id="9846066at2"/>
<evidence type="ECO:0000256" key="1">
    <source>
        <dbReference type="SAM" id="Phobius"/>
    </source>
</evidence>
<keyword evidence="1" id="KW-1133">Transmembrane helix</keyword>
<reference evidence="2 3" key="1">
    <citation type="submission" date="2019-03" db="EMBL/GenBank/DDBJ databases">
        <authorList>
            <person name="He R.-H."/>
        </authorList>
    </citation>
    <scope>NUCLEOTIDE SEQUENCE [LARGE SCALE GENOMIC DNA]</scope>
    <source>
        <strain evidence="3">SH 714</strain>
    </source>
</reference>
<keyword evidence="3" id="KW-1185">Reference proteome</keyword>
<dbReference type="Proteomes" id="UP000297975">
    <property type="component" value="Unassembled WGS sequence"/>
</dbReference>
<organism evidence="2 3">
    <name type="scientific">Filobacillus milosensis</name>
    <dbReference type="NCBI Taxonomy" id="94137"/>
    <lineage>
        <taxon>Bacteria</taxon>
        <taxon>Bacillati</taxon>
        <taxon>Bacillota</taxon>
        <taxon>Bacilli</taxon>
        <taxon>Bacillales</taxon>
        <taxon>Bacillaceae</taxon>
        <taxon>Filobacillus</taxon>
    </lineage>
</organism>
<feature type="transmembrane region" description="Helical" evidence="1">
    <location>
        <begin position="45"/>
        <end position="64"/>
    </location>
</feature>
<dbReference type="AlphaFoldDB" id="A0A4Y8IQH0"/>
<name>A0A4Y8IQH0_9BACI</name>
<gene>
    <name evidence="2" type="ORF">E3U55_06795</name>
</gene>
<accession>A0A4Y8IQH0</accession>
<proteinExistence type="predicted"/>
<dbReference type="RefSeq" id="WP_134339674.1">
    <property type="nucleotide sequence ID" value="NZ_SOPW01000005.1"/>
</dbReference>
<dbReference type="EMBL" id="SOPW01000005">
    <property type="protein sequence ID" value="TFB22943.1"/>
    <property type="molecule type" value="Genomic_DNA"/>
</dbReference>
<feature type="transmembrane region" description="Helical" evidence="1">
    <location>
        <begin position="7"/>
        <end position="25"/>
    </location>
</feature>
<evidence type="ECO:0000313" key="2">
    <source>
        <dbReference type="EMBL" id="TFB22943.1"/>
    </source>
</evidence>
<keyword evidence="1" id="KW-0472">Membrane</keyword>
<protein>
    <submittedName>
        <fullName evidence="2">Uncharacterized protein</fullName>
    </submittedName>
</protein>
<keyword evidence="1" id="KW-0812">Transmembrane</keyword>
<evidence type="ECO:0000313" key="3">
    <source>
        <dbReference type="Proteomes" id="UP000297975"/>
    </source>
</evidence>
<sequence length="75" mass="8382">MRFFSRFLITVGVLIVVGGVIALLFQPPNMTNWQQTVTYVLFQSSARVAWVFGGISLLIGGMLAKKAKKKGRIFY</sequence>